<name>A0ABU5QVR7_9BACT</name>
<evidence type="ECO:0000313" key="2">
    <source>
        <dbReference type="Proteomes" id="UP001304671"/>
    </source>
</evidence>
<keyword evidence="2" id="KW-1185">Reference proteome</keyword>
<proteinExistence type="predicted"/>
<protein>
    <submittedName>
        <fullName evidence="1">Uncharacterized protein</fullName>
    </submittedName>
</protein>
<comment type="caution">
    <text evidence="1">The sequence shown here is derived from an EMBL/GenBank/DDBJ whole genome shotgun (WGS) entry which is preliminary data.</text>
</comment>
<organism evidence="1 2">
    <name type="scientific">Arcicella aquatica</name>
    <dbReference type="NCBI Taxonomy" id="217141"/>
    <lineage>
        <taxon>Bacteria</taxon>
        <taxon>Pseudomonadati</taxon>
        <taxon>Bacteroidota</taxon>
        <taxon>Cytophagia</taxon>
        <taxon>Cytophagales</taxon>
        <taxon>Flectobacillaceae</taxon>
        <taxon>Arcicella</taxon>
    </lineage>
</organism>
<reference evidence="1 2" key="1">
    <citation type="submission" date="2023-12" db="EMBL/GenBank/DDBJ databases">
        <title>Novel species of the genus Arcicella isolated from rivers.</title>
        <authorList>
            <person name="Lu H."/>
        </authorList>
    </citation>
    <scope>NUCLEOTIDE SEQUENCE [LARGE SCALE GENOMIC DNA]</scope>
    <source>
        <strain evidence="1 2">LMG 21963</strain>
    </source>
</reference>
<dbReference type="EMBL" id="JAYFUL010000066">
    <property type="protein sequence ID" value="MEA5260749.1"/>
    <property type="molecule type" value="Genomic_DNA"/>
</dbReference>
<dbReference type="RefSeq" id="WP_323253544.1">
    <property type="nucleotide sequence ID" value="NZ_JAYFUL010000066.1"/>
</dbReference>
<evidence type="ECO:0000313" key="1">
    <source>
        <dbReference type="EMBL" id="MEA5260749.1"/>
    </source>
</evidence>
<dbReference type="Proteomes" id="UP001304671">
    <property type="component" value="Unassembled WGS sequence"/>
</dbReference>
<sequence>MLAAYRLGFPVDVIKAFNELHDAELSTDTFSFYTSVASVYSSKIEGEEIELDSYIKYKRFGIDFLPDYTKKIDNFTLT</sequence>
<accession>A0ABU5QVR7</accession>
<gene>
    <name evidence="1" type="ORF">VB264_23320</name>
</gene>